<dbReference type="EMBL" id="CAJPWZ010002681">
    <property type="protein sequence ID" value="CAG2242691.1"/>
    <property type="molecule type" value="Genomic_DNA"/>
</dbReference>
<reference evidence="1" key="1">
    <citation type="submission" date="2021-03" db="EMBL/GenBank/DDBJ databases">
        <authorList>
            <person name="Bekaert M."/>
        </authorList>
    </citation>
    <scope>NUCLEOTIDE SEQUENCE</scope>
</reference>
<dbReference type="AlphaFoldDB" id="A0A8S3UK79"/>
<proteinExistence type="predicted"/>
<gene>
    <name evidence="1" type="ORF">MEDL_54867</name>
</gene>
<organism evidence="1 2">
    <name type="scientific">Mytilus edulis</name>
    <name type="common">Blue mussel</name>
    <dbReference type="NCBI Taxonomy" id="6550"/>
    <lineage>
        <taxon>Eukaryota</taxon>
        <taxon>Metazoa</taxon>
        <taxon>Spiralia</taxon>
        <taxon>Lophotrochozoa</taxon>
        <taxon>Mollusca</taxon>
        <taxon>Bivalvia</taxon>
        <taxon>Autobranchia</taxon>
        <taxon>Pteriomorphia</taxon>
        <taxon>Mytilida</taxon>
        <taxon>Mytiloidea</taxon>
        <taxon>Mytilidae</taxon>
        <taxon>Mytilinae</taxon>
        <taxon>Mytilus</taxon>
    </lineage>
</organism>
<evidence type="ECO:0000313" key="1">
    <source>
        <dbReference type="EMBL" id="CAG2242691.1"/>
    </source>
</evidence>
<keyword evidence="2" id="KW-1185">Reference proteome</keyword>
<name>A0A8S3UK79_MYTED</name>
<protein>
    <submittedName>
        <fullName evidence="1">Uncharacterized protein</fullName>
    </submittedName>
</protein>
<dbReference type="InterPro" id="IPR036322">
    <property type="entry name" value="WD40_repeat_dom_sf"/>
</dbReference>
<sequence length="153" mass="17852">MKYPKEMRKFNFHLGKVKLLFTIDVVRRNANQWNIPNDCILLSDYTGKIIKYDDKGTKLRELRIPGKPSDITKVDVLNVAVSTDSKQIHLINAETLTLINTITSVETIYVLSFVDNTFITSHRKTAYISWSDSAFKRLRTEKTHRNIFCTLRW</sequence>
<dbReference type="SUPFAM" id="SSF50978">
    <property type="entry name" value="WD40 repeat-like"/>
    <property type="match status" value="1"/>
</dbReference>
<accession>A0A8S3UK79</accession>
<evidence type="ECO:0000313" key="2">
    <source>
        <dbReference type="Proteomes" id="UP000683360"/>
    </source>
</evidence>
<dbReference type="Proteomes" id="UP000683360">
    <property type="component" value="Unassembled WGS sequence"/>
</dbReference>
<comment type="caution">
    <text evidence="1">The sequence shown here is derived from an EMBL/GenBank/DDBJ whole genome shotgun (WGS) entry which is preliminary data.</text>
</comment>